<dbReference type="InterPro" id="IPR014031">
    <property type="entry name" value="Ketoacyl_synth_C"/>
</dbReference>
<dbReference type="EMBL" id="AP022871">
    <property type="protein sequence ID" value="BCB84353.1"/>
    <property type="molecule type" value="Genomic_DNA"/>
</dbReference>
<dbReference type="PANTHER" id="PTHR43775">
    <property type="entry name" value="FATTY ACID SYNTHASE"/>
    <property type="match status" value="1"/>
</dbReference>
<dbReference type="Gene3D" id="3.30.70.3290">
    <property type="match status" value="1"/>
</dbReference>
<evidence type="ECO:0000256" key="4">
    <source>
        <dbReference type="ARBA" id="ARBA00022679"/>
    </source>
</evidence>
<keyword evidence="6" id="KW-0511">Multifunctional enzyme</keyword>
<dbReference type="InterPro" id="IPR016036">
    <property type="entry name" value="Malonyl_transacylase_ACP-bd"/>
</dbReference>
<feature type="domain" description="Ketosynthase family 3 (KS3)" evidence="8">
    <location>
        <begin position="34"/>
        <end position="458"/>
    </location>
</feature>
<dbReference type="InterPro" id="IPR050091">
    <property type="entry name" value="PKS_NRPS_Biosynth_Enz"/>
</dbReference>
<dbReference type="InterPro" id="IPR018201">
    <property type="entry name" value="Ketoacyl_synth_AS"/>
</dbReference>
<dbReference type="GO" id="GO:0017000">
    <property type="term" value="P:antibiotic biosynthetic process"/>
    <property type="evidence" value="ECO:0007669"/>
    <property type="project" value="UniProtKB-KW"/>
</dbReference>
<evidence type="ECO:0000256" key="3">
    <source>
        <dbReference type="ARBA" id="ARBA00022553"/>
    </source>
</evidence>
<dbReference type="Gene3D" id="3.40.47.10">
    <property type="match status" value="1"/>
</dbReference>
<dbReference type="PANTHER" id="PTHR43775:SF51">
    <property type="entry name" value="INACTIVE PHENOLPHTHIOCEROL SYNTHESIS POLYKETIDE SYNTHASE TYPE I PKS1-RELATED"/>
    <property type="match status" value="1"/>
</dbReference>
<proteinExistence type="predicted"/>
<evidence type="ECO:0000259" key="8">
    <source>
        <dbReference type="PROSITE" id="PS52004"/>
    </source>
</evidence>
<keyword evidence="10" id="KW-1185">Reference proteome</keyword>
<dbReference type="SUPFAM" id="SSF52151">
    <property type="entry name" value="FabD/lysophospholipase-like"/>
    <property type="match status" value="1"/>
</dbReference>
<dbReference type="GO" id="GO:0006633">
    <property type="term" value="P:fatty acid biosynthetic process"/>
    <property type="evidence" value="ECO:0007669"/>
    <property type="project" value="InterPro"/>
</dbReference>
<dbReference type="InterPro" id="IPR015083">
    <property type="entry name" value="NorB/c/GfsB-D-like_docking"/>
</dbReference>
<evidence type="ECO:0000256" key="6">
    <source>
        <dbReference type="ARBA" id="ARBA00023268"/>
    </source>
</evidence>
<evidence type="ECO:0000256" key="1">
    <source>
        <dbReference type="ARBA" id="ARBA00001957"/>
    </source>
</evidence>
<dbReference type="SUPFAM" id="SSF55048">
    <property type="entry name" value="Probable ACP-binding domain of malonyl-CoA ACP transacylase"/>
    <property type="match status" value="1"/>
</dbReference>
<evidence type="ECO:0000256" key="5">
    <source>
        <dbReference type="ARBA" id="ARBA00023194"/>
    </source>
</evidence>
<dbReference type="PROSITE" id="PS00606">
    <property type="entry name" value="KS3_1"/>
    <property type="match status" value="1"/>
</dbReference>
<dbReference type="Gene3D" id="3.40.366.10">
    <property type="entry name" value="Malonyl-Coenzyme A Acyl Carrier Protein, domain 2"/>
    <property type="match status" value="1"/>
</dbReference>
<evidence type="ECO:0000313" key="9">
    <source>
        <dbReference type="EMBL" id="BCB84353.1"/>
    </source>
</evidence>
<comment type="cofactor">
    <cofactor evidence="1">
        <name>pantetheine 4'-phosphate</name>
        <dbReference type="ChEBI" id="CHEBI:47942"/>
    </cofactor>
</comment>
<dbReference type="SMART" id="SM00825">
    <property type="entry name" value="PKS_KS"/>
    <property type="match status" value="1"/>
</dbReference>
<dbReference type="Pfam" id="PF02801">
    <property type="entry name" value="Ketoacyl-synt_C"/>
    <property type="match status" value="1"/>
</dbReference>
<dbReference type="CDD" id="cd00833">
    <property type="entry name" value="PKS"/>
    <property type="match status" value="1"/>
</dbReference>
<dbReference type="Pfam" id="PF00698">
    <property type="entry name" value="Acyl_transf_1"/>
    <property type="match status" value="1"/>
</dbReference>
<keyword evidence="3" id="KW-0597">Phosphoprotein</keyword>
<dbReference type="SUPFAM" id="SSF53901">
    <property type="entry name" value="Thiolase-like"/>
    <property type="match status" value="1"/>
</dbReference>
<dbReference type="InterPro" id="IPR016035">
    <property type="entry name" value="Acyl_Trfase/lysoPLipase"/>
</dbReference>
<dbReference type="InterPro" id="IPR032821">
    <property type="entry name" value="PKS_assoc"/>
</dbReference>
<protein>
    <recommendedName>
        <fullName evidence="8">Ketosynthase family 3 (KS3) domain-containing protein</fullName>
    </recommendedName>
</protein>
<dbReference type="GO" id="GO:0004312">
    <property type="term" value="F:fatty acid synthase activity"/>
    <property type="evidence" value="ECO:0007669"/>
    <property type="project" value="TreeGrafter"/>
</dbReference>
<dbReference type="GO" id="GO:0030639">
    <property type="term" value="P:polyketide biosynthetic process"/>
    <property type="evidence" value="ECO:0007669"/>
    <property type="project" value="UniProtKB-ARBA"/>
</dbReference>
<evidence type="ECO:0000256" key="7">
    <source>
        <dbReference type="ARBA" id="ARBA00023315"/>
    </source>
</evidence>
<keyword evidence="7" id="KW-0012">Acyltransferase</keyword>
<dbReference type="Proteomes" id="UP000503011">
    <property type="component" value="Chromosome"/>
</dbReference>
<dbReference type="RefSeq" id="WP_173155495.1">
    <property type="nucleotide sequence ID" value="NZ_AP022871.1"/>
</dbReference>
<dbReference type="InterPro" id="IPR016039">
    <property type="entry name" value="Thiolase-like"/>
</dbReference>
<dbReference type="InterPro" id="IPR014030">
    <property type="entry name" value="Ketoacyl_synth_N"/>
</dbReference>
<dbReference type="AlphaFoldDB" id="A0A6F8YEA0"/>
<gene>
    <name evidence="9" type="ORF">Psuf_016660</name>
</gene>
<keyword evidence="2" id="KW-0596">Phosphopantetheine</keyword>
<dbReference type="PROSITE" id="PS52004">
    <property type="entry name" value="KS3_2"/>
    <property type="match status" value="1"/>
</dbReference>
<sequence length="915" mass="95066">MNTSSEKVVEALRAAVKETERLRRQNRQLVAAATEPVAIVGMACRFPGEVYSPEDLWDLVAGGRDAMTGFPTDRGWDVDVLSTGEVDERGMAVSQQGGFLSCVADFDPGFFGISPREALTMDPQQRLLLETAWEALERAGIDPTGLRGSRTGVYVGTNGQDYAYLMMRSLDDATGDVGTGIAASATSGRLAYTLGLEGPALTVDTACSSSLVALHLAVHALRTGECTLALAGGVNIMATPGPLLEFSRQGGLARDGRCKAFADAADGTGWSEGVGILLLERLCDAQRNGHDVLAVVRGSAVNQDGASNGFTAPNGRAQQRVIRDALASAGLSPSDVDVVEAHGTGTPLGDPIEARSILATYGRDRERPLMLGSIKSNIGHTQAAAGVAGVIKMVQAMRHGLVPRTLHVDAPSSHVDWSAGAVSLLTAESAWPDVDRPWRAGVSSFGVSGTNAHVIVERAPVAGDDRPSPAGTGPLPYVLSGRTAAALRGQAAALLSHLDRVPGVAGADLALSLATTRARLTHRLAVVAPDRGALRDALTAWVASGTGPGIVTGSAPGRTKLGVLFAGQGSQRLGMGRELYDRFPVFAAALDEALAHLDPEVRSVMWGDDPDPLARTGYAQPALFAVEVALYRLAESFGVRPDVLGGHSIGEIAAAHVAGVLSLADAATLVSARASLMQALPAGGAMVALRASEAEVTPLLTRGACIAAVNGPASVVVAGEEEAVLAVAARFAKSTRLRVSHAFHSPLMEPMLDAFRAAIRGLTFAPPEIPVVAAGDVTDPEYWVRHVRDAVRFADGVRRMAGEGVGALLEIGPDGVLTAMAQESLAELERTVVAVPMLRKDRGEEVAAVSALAGLFAAGTTVDLAPLFAGTGARRVDLPTYAFQHERFWPAVSVRAGDATGLGLSSPSTPCWAPR</sequence>
<dbReference type="SMART" id="SM00827">
    <property type="entry name" value="PKS_AT"/>
    <property type="match status" value="1"/>
</dbReference>
<organism evidence="9 10">
    <name type="scientific">Phytohabitans suffuscus</name>
    <dbReference type="NCBI Taxonomy" id="624315"/>
    <lineage>
        <taxon>Bacteria</taxon>
        <taxon>Bacillati</taxon>
        <taxon>Actinomycetota</taxon>
        <taxon>Actinomycetes</taxon>
        <taxon>Micromonosporales</taxon>
        <taxon>Micromonosporaceae</taxon>
    </lineage>
</organism>
<dbReference type="Pfam" id="PF16197">
    <property type="entry name" value="KAsynt_C_assoc"/>
    <property type="match status" value="1"/>
</dbReference>
<reference evidence="9 10" key="1">
    <citation type="submission" date="2020-03" db="EMBL/GenBank/DDBJ databases">
        <title>Whole genome shotgun sequence of Phytohabitans suffuscus NBRC 105367.</title>
        <authorList>
            <person name="Komaki H."/>
            <person name="Tamura T."/>
        </authorList>
    </citation>
    <scope>NUCLEOTIDE SEQUENCE [LARGE SCALE GENOMIC DNA]</scope>
    <source>
        <strain evidence="9 10">NBRC 105367</strain>
    </source>
</reference>
<dbReference type="KEGG" id="psuu:Psuf_016660"/>
<evidence type="ECO:0000256" key="2">
    <source>
        <dbReference type="ARBA" id="ARBA00022450"/>
    </source>
</evidence>
<evidence type="ECO:0000313" key="10">
    <source>
        <dbReference type="Proteomes" id="UP000503011"/>
    </source>
</evidence>
<keyword evidence="5" id="KW-0045">Antibiotic biosynthesis</keyword>
<name>A0A6F8YEA0_9ACTN</name>
<accession>A0A6F8YEA0</accession>
<dbReference type="InterPro" id="IPR001227">
    <property type="entry name" value="Ac_transferase_dom_sf"/>
</dbReference>
<dbReference type="FunFam" id="3.40.47.10:FF:000019">
    <property type="entry name" value="Polyketide synthase type I"/>
    <property type="match status" value="1"/>
</dbReference>
<keyword evidence="4" id="KW-0808">Transferase</keyword>
<dbReference type="InterPro" id="IPR020841">
    <property type="entry name" value="PKS_Beta-ketoAc_synthase_dom"/>
</dbReference>
<dbReference type="InterPro" id="IPR014043">
    <property type="entry name" value="Acyl_transferase_dom"/>
</dbReference>
<dbReference type="Pfam" id="PF08990">
    <property type="entry name" value="Docking"/>
    <property type="match status" value="1"/>
</dbReference>
<dbReference type="GO" id="GO:0004315">
    <property type="term" value="F:3-oxoacyl-[acyl-carrier-protein] synthase activity"/>
    <property type="evidence" value="ECO:0007669"/>
    <property type="project" value="InterPro"/>
</dbReference>
<dbReference type="Pfam" id="PF00109">
    <property type="entry name" value="ketoacyl-synt"/>
    <property type="match status" value="1"/>
</dbReference>
<reference evidence="9 10" key="2">
    <citation type="submission" date="2020-03" db="EMBL/GenBank/DDBJ databases">
        <authorList>
            <person name="Ichikawa N."/>
            <person name="Kimura A."/>
            <person name="Kitahashi Y."/>
            <person name="Uohara A."/>
        </authorList>
    </citation>
    <scope>NUCLEOTIDE SEQUENCE [LARGE SCALE GENOMIC DNA]</scope>
    <source>
        <strain evidence="9 10">NBRC 105367</strain>
    </source>
</reference>